<evidence type="ECO:0008006" key="3">
    <source>
        <dbReference type="Google" id="ProtNLM"/>
    </source>
</evidence>
<dbReference type="Proteomes" id="UP001500359">
    <property type="component" value="Unassembled WGS sequence"/>
</dbReference>
<gene>
    <name evidence="1" type="ORF">GCM10009114_26440</name>
</gene>
<accession>A0ABN1LMW2</accession>
<name>A0ABN1LMW2_9ALTE</name>
<comment type="caution">
    <text evidence="1">The sequence shown here is derived from an EMBL/GenBank/DDBJ whole genome shotgun (WGS) entry which is preliminary data.</text>
</comment>
<dbReference type="EMBL" id="BAAAFD010000008">
    <property type="protein sequence ID" value="GAA0858106.1"/>
    <property type="molecule type" value="Genomic_DNA"/>
</dbReference>
<evidence type="ECO:0000313" key="1">
    <source>
        <dbReference type="EMBL" id="GAA0858106.1"/>
    </source>
</evidence>
<reference evidence="1 2" key="1">
    <citation type="journal article" date="2019" name="Int. J. Syst. Evol. Microbiol.">
        <title>The Global Catalogue of Microorganisms (GCM) 10K type strain sequencing project: providing services to taxonomists for standard genome sequencing and annotation.</title>
        <authorList>
            <consortium name="The Broad Institute Genomics Platform"/>
            <consortium name="The Broad Institute Genome Sequencing Center for Infectious Disease"/>
            <person name="Wu L."/>
            <person name="Ma J."/>
        </authorList>
    </citation>
    <scope>NUCLEOTIDE SEQUENCE [LARGE SCALE GENOMIC DNA]</scope>
    <source>
        <strain evidence="1 2">JCM 15896</strain>
    </source>
</reference>
<evidence type="ECO:0000313" key="2">
    <source>
        <dbReference type="Proteomes" id="UP001500359"/>
    </source>
</evidence>
<protein>
    <recommendedName>
        <fullName evidence="3">MAPEG family protein</fullName>
    </recommendedName>
</protein>
<proteinExistence type="predicted"/>
<keyword evidence="2" id="KW-1185">Reference proteome</keyword>
<organism evidence="1 2">
    <name type="scientific">Aliiglaciecola litoralis</name>
    <dbReference type="NCBI Taxonomy" id="582857"/>
    <lineage>
        <taxon>Bacteria</taxon>
        <taxon>Pseudomonadati</taxon>
        <taxon>Pseudomonadota</taxon>
        <taxon>Gammaproteobacteria</taxon>
        <taxon>Alteromonadales</taxon>
        <taxon>Alteromonadaceae</taxon>
        <taxon>Aliiglaciecola</taxon>
    </lineage>
</organism>
<sequence length="71" mass="7999">MSHYLLVTFVENQCTQLLKQANCFASMVFVWATSFAIGRLSHLKAIANVWVSKSYQLLLTSLEIVAVTLSY</sequence>